<evidence type="ECO:0000313" key="2">
    <source>
        <dbReference type="Proteomes" id="UP000192223"/>
    </source>
</evidence>
<dbReference type="Pfam" id="PF02958">
    <property type="entry name" value="EcKL"/>
    <property type="match status" value="1"/>
</dbReference>
<dbReference type="GeneID" id="112904980"/>
<accession>A0A7F5R881</accession>
<dbReference type="InterPro" id="IPR015897">
    <property type="entry name" value="CHK_kinase-like"/>
</dbReference>
<reference evidence="3" key="1">
    <citation type="submission" date="2025-08" db="UniProtKB">
        <authorList>
            <consortium name="RefSeq"/>
        </authorList>
    </citation>
    <scope>IDENTIFICATION</scope>
    <source>
        <tissue evidence="3">Entire body</tissue>
    </source>
</reference>
<name>A0A7F5R881_AGRPL</name>
<proteinExistence type="predicted"/>
<protein>
    <submittedName>
        <fullName evidence="3">Uncharacterized protein LOC112904980</fullName>
    </submittedName>
</protein>
<dbReference type="KEGG" id="apln:112904980"/>
<gene>
    <name evidence="3" type="primary">LOC112904980</name>
</gene>
<dbReference type="RefSeq" id="XP_025832177.1">
    <property type="nucleotide sequence ID" value="XM_025976392.1"/>
</dbReference>
<dbReference type="InterPro" id="IPR011009">
    <property type="entry name" value="Kinase-like_dom_sf"/>
</dbReference>
<dbReference type="SMART" id="SM00587">
    <property type="entry name" value="CHK"/>
    <property type="match status" value="1"/>
</dbReference>
<sequence>MFKMSESENVLSEIIEQIAKENNIVKPKVVISDTTRGGYLGIPSTIIIEETGNGTTRKTLHLFLKSAPKDSREAVPIRDIFVNEIAMYEEVLPNYLKFQKEKLVTDPFQSTVKCYRSSAIYDNEFLVFEDLTKSGFVLWDKTKPMTTKCVEFILKETAKYHALSFAFRDQKPDEFDDLAKKLHVNVLTNFFETTPSFLHSLTMNVKYAMNLFDPVEDKKICEALDNFIENGIEPIVMGHAIEDNDKVVIIHGDSWCNNFMLKFEDPSQPDSLKQMKFLDWQCSRLSSPVIDMSYFLYCNGPQEVFDNLDYYLKLYHNTLASALSDLETDVEKVFPFSTLQNHWRKYARFGFAVACSLINMYYNPNHAVALDMTELAKDNKDVGKHFTSAEVQSNEIYRKRLRGIVTHFVNKGFI</sequence>
<evidence type="ECO:0000313" key="3">
    <source>
        <dbReference type="RefSeq" id="XP_025832177.1"/>
    </source>
</evidence>
<dbReference type="Proteomes" id="UP000192223">
    <property type="component" value="Unplaced"/>
</dbReference>
<dbReference type="OrthoDB" id="8250698at2759"/>
<feature type="domain" description="CHK kinase-like" evidence="1">
    <location>
        <begin position="126"/>
        <end position="325"/>
    </location>
</feature>
<dbReference type="InParanoid" id="A0A7F5R881"/>
<keyword evidence="2" id="KW-1185">Reference proteome</keyword>
<evidence type="ECO:0000259" key="1">
    <source>
        <dbReference type="SMART" id="SM00587"/>
    </source>
</evidence>
<dbReference type="Gene3D" id="3.90.1200.10">
    <property type="match status" value="1"/>
</dbReference>
<dbReference type="AlphaFoldDB" id="A0A7F5R881"/>
<organism evidence="2 3">
    <name type="scientific">Agrilus planipennis</name>
    <name type="common">Emerald ash borer</name>
    <name type="synonym">Agrilus marcopoli</name>
    <dbReference type="NCBI Taxonomy" id="224129"/>
    <lineage>
        <taxon>Eukaryota</taxon>
        <taxon>Metazoa</taxon>
        <taxon>Ecdysozoa</taxon>
        <taxon>Arthropoda</taxon>
        <taxon>Hexapoda</taxon>
        <taxon>Insecta</taxon>
        <taxon>Pterygota</taxon>
        <taxon>Neoptera</taxon>
        <taxon>Endopterygota</taxon>
        <taxon>Coleoptera</taxon>
        <taxon>Polyphaga</taxon>
        <taxon>Elateriformia</taxon>
        <taxon>Buprestoidea</taxon>
        <taxon>Buprestidae</taxon>
        <taxon>Agrilinae</taxon>
        <taxon>Agrilus</taxon>
    </lineage>
</organism>
<dbReference type="PANTHER" id="PTHR11012:SF30">
    <property type="entry name" value="PROTEIN KINASE-LIKE DOMAIN-CONTAINING"/>
    <property type="match status" value="1"/>
</dbReference>
<dbReference type="SUPFAM" id="SSF56112">
    <property type="entry name" value="Protein kinase-like (PK-like)"/>
    <property type="match status" value="1"/>
</dbReference>
<dbReference type="InterPro" id="IPR004119">
    <property type="entry name" value="EcKL"/>
</dbReference>
<dbReference type="PANTHER" id="PTHR11012">
    <property type="entry name" value="PROTEIN KINASE-LIKE DOMAIN-CONTAINING"/>
    <property type="match status" value="1"/>
</dbReference>